<name>A0A9W9K8F8_9EURO</name>
<organism evidence="1 2">
    <name type="scientific">Penicillium angulare</name>
    <dbReference type="NCBI Taxonomy" id="116970"/>
    <lineage>
        <taxon>Eukaryota</taxon>
        <taxon>Fungi</taxon>
        <taxon>Dikarya</taxon>
        <taxon>Ascomycota</taxon>
        <taxon>Pezizomycotina</taxon>
        <taxon>Eurotiomycetes</taxon>
        <taxon>Eurotiomycetidae</taxon>
        <taxon>Eurotiales</taxon>
        <taxon>Aspergillaceae</taxon>
        <taxon>Penicillium</taxon>
    </lineage>
</organism>
<dbReference type="OrthoDB" id="4158189at2759"/>
<evidence type="ECO:0000313" key="1">
    <source>
        <dbReference type="EMBL" id="KAJ5096750.1"/>
    </source>
</evidence>
<reference evidence="1" key="2">
    <citation type="journal article" date="2023" name="IMA Fungus">
        <title>Comparative genomic study of the Penicillium genus elucidates a diverse pangenome and 15 lateral gene transfer events.</title>
        <authorList>
            <person name="Petersen C."/>
            <person name="Sorensen T."/>
            <person name="Nielsen M.R."/>
            <person name="Sondergaard T.E."/>
            <person name="Sorensen J.L."/>
            <person name="Fitzpatrick D.A."/>
            <person name="Frisvad J.C."/>
            <person name="Nielsen K.L."/>
        </authorList>
    </citation>
    <scope>NUCLEOTIDE SEQUENCE</scope>
    <source>
        <strain evidence="1">IBT 30069</strain>
    </source>
</reference>
<gene>
    <name evidence="1" type="ORF">N7456_007471</name>
</gene>
<protein>
    <submittedName>
        <fullName evidence="1">Uncharacterized protein</fullName>
    </submittedName>
</protein>
<dbReference type="EMBL" id="JAPQKH010000005">
    <property type="protein sequence ID" value="KAJ5096750.1"/>
    <property type="molecule type" value="Genomic_DNA"/>
</dbReference>
<evidence type="ECO:0000313" key="2">
    <source>
        <dbReference type="Proteomes" id="UP001149165"/>
    </source>
</evidence>
<proteinExistence type="predicted"/>
<comment type="caution">
    <text evidence="1">The sequence shown here is derived from an EMBL/GenBank/DDBJ whole genome shotgun (WGS) entry which is preliminary data.</text>
</comment>
<sequence>MCGDTQRPTFGGTIAMVSPIENKISSNTSESSLSSSPDSVTSSASSMSSYSLFFRDAETASQKTKAIFRIDDAETYNTLRACRQVDMRIEQYGDLSTTKPTTRPLHEFRLDLGTQAPREFQRDVELELPERLDLGVSEKGVVGRQVTMSEPDGTVLGVGIVGYN</sequence>
<reference evidence="1" key="1">
    <citation type="submission" date="2022-11" db="EMBL/GenBank/DDBJ databases">
        <authorList>
            <person name="Petersen C."/>
        </authorList>
    </citation>
    <scope>NUCLEOTIDE SEQUENCE</scope>
    <source>
        <strain evidence="1">IBT 30069</strain>
    </source>
</reference>
<accession>A0A9W9K8F8</accession>
<dbReference type="Proteomes" id="UP001149165">
    <property type="component" value="Unassembled WGS sequence"/>
</dbReference>
<keyword evidence="2" id="KW-1185">Reference proteome</keyword>
<dbReference type="AlphaFoldDB" id="A0A9W9K8F8"/>